<comment type="caution">
    <text evidence="1">The sequence shown here is derived from an EMBL/GenBank/DDBJ whole genome shotgun (WGS) entry which is preliminary data.</text>
</comment>
<accession>A0A9R1WBU0</accession>
<dbReference type="AlphaFoldDB" id="A0A9R1WBU0"/>
<evidence type="ECO:0000313" key="1">
    <source>
        <dbReference type="EMBL" id="KAJ0219600.1"/>
    </source>
</evidence>
<protein>
    <submittedName>
        <fullName evidence="1">Uncharacterized protein</fullName>
    </submittedName>
</protein>
<keyword evidence="2" id="KW-1185">Reference proteome</keyword>
<dbReference type="Proteomes" id="UP000235145">
    <property type="component" value="Unassembled WGS sequence"/>
</dbReference>
<sequence>MVVQNTHLPIKVWINSAKERLMLHFVQHLFKLQKKVGLEGLFACFKKLCSFINMEFQLEGINLKILRVCLVFKSSMLHNQLNMNV</sequence>
<name>A0A9R1WBU0_LACSA</name>
<organism evidence="1 2">
    <name type="scientific">Lactuca sativa</name>
    <name type="common">Garden lettuce</name>
    <dbReference type="NCBI Taxonomy" id="4236"/>
    <lineage>
        <taxon>Eukaryota</taxon>
        <taxon>Viridiplantae</taxon>
        <taxon>Streptophyta</taxon>
        <taxon>Embryophyta</taxon>
        <taxon>Tracheophyta</taxon>
        <taxon>Spermatophyta</taxon>
        <taxon>Magnoliopsida</taxon>
        <taxon>eudicotyledons</taxon>
        <taxon>Gunneridae</taxon>
        <taxon>Pentapetalae</taxon>
        <taxon>asterids</taxon>
        <taxon>campanulids</taxon>
        <taxon>Asterales</taxon>
        <taxon>Asteraceae</taxon>
        <taxon>Cichorioideae</taxon>
        <taxon>Cichorieae</taxon>
        <taxon>Lactucinae</taxon>
        <taxon>Lactuca</taxon>
    </lineage>
</organism>
<dbReference type="EMBL" id="NBSK02000003">
    <property type="protein sequence ID" value="KAJ0219600.1"/>
    <property type="molecule type" value="Genomic_DNA"/>
</dbReference>
<evidence type="ECO:0000313" key="2">
    <source>
        <dbReference type="Proteomes" id="UP000235145"/>
    </source>
</evidence>
<reference evidence="1 2" key="1">
    <citation type="journal article" date="2017" name="Nat. Commun.">
        <title>Genome assembly with in vitro proximity ligation data and whole-genome triplication in lettuce.</title>
        <authorList>
            <person name="Reyes-Chin-Wo S."/>
            <person name="Wang Z."/>
            <person name="Yang X."/>
            <person name="Kozik A."/>
            <person name="Arikit S."/>
            <person name="Song C."/>
            <person name="Xia L."/>
            <person name="Froenicke L."/>
            <person name="Lavelle D.O."/>
            <person name="Truco M.J."/>
            <person name="Xia R."/>
            <person name="Zhu S."/>
            <person name="Xu C."/>
            <person name="Xu H."/>
            <person name="Xu X."/>
            <person name="Cox K."/>
            <person name="Korf I."/>
            <person name="Meyers B.C."/>
            <person name="Michelmore R.W."/>
        </authorList>
    </citation>
    <scope>NUCLEOTIDE SEQUENCE [LARGE SCALE GENOMIC DNA]</scope>
    <source>
        <strain evidence="2">cv. Salinas</strain>
        <tissue evidence="1">Seedlings</tissue>
    </source>
</reference>
<gene>
    <name evidence="1" type="ORF">LSAT_V11C300101870</name>
</gene>
<proteinExistence type="predicted"/>